<dbReference type="InterPro" id="IPR000064">
    <property type="entry name" value="NLP_P60_dom"/>
</dbReference>
<keyword evidence="4" id="KW-0788">Thiol protease</keyword>
<evidence type="ECO:0000256" key="2">
    <source>
        <dbReference type="ARBA" id="ARBA00022670"/>
    </source>
</evidence>
<dbReference type="PANTHER" id="PTHR47053:SF1">
    <property type="entry name" value="MUREIN DD-ENDOPEPTIDASE MEPH-RELATED"/>
    <property type="match status" value="1"/>
</dbReference>
<dbReference type="PROSITE" id="PS51935">
    <property type="entry name" value="NLPC_P60"/>
    <property type="match status" value="1"/>
</dbReference>
<evidence type="ECO:0000256" key="4">
    <source>
        <dbReference type="ARBA" id="ARBA00022807"/>
    </source>
</evidence>
<dbReference type="EMBL" id="JAGXFD010000001">
    <property type="protein sequence ID" value="MBZ9567061.1"/>
    <property type="molecule type" value="Genomic_DNA"/>
</dbReference>
<evidence type="ECO:0000256" key="3">
    <source>
        <dbReference type="ARBA" id="ARBA00022801"/>
    </source>
</evidence>
<gene>
    <name evidence="6" type="ORF">KGQ91_05070</name>
</gene>
<dbReference type="Pfam" id="PF00877">
    <property type="entry name" value="NLPC_P60"/>
    <property type="match status" value="1"/>
</dbReference>
<keyword evidence="3" id="KW-0378">Hydrolase</keyword>
<dbReference type="SUPFAM" id="SSF54001">
    <property type="entry name" value="Cysteine proteinases"/>
    <property type="match status" value="1"/>
</dbReference>
<dbReference type="PANTHER" id="PTHR47053">
    <property type="entry name" value="MUREIN DD-ENDOPEPTIDASE MEPH-RELATED"/>
    <property type="match status" value="1"/>
</dbReference>
<proteinExistence type="inferred from homology"/>
<keyword evidence="2" id="KW-0645">Protease</keyword>
<name>A0ABS7WWR9_9GAMM</name>
<feature type="domain" description="NlpC/P60" evidence="5">
    <location>
        <begin position="62"/>
        <end position="181"/>
    </location>
</feature>
<evidence type="ECO:0000256" key="1">
    <source>
        <dbReference type="ARBA" id="ARBA00007074"/>
    </source>
</evidence>
<keyword evidence="7" id="KW-1185">Reference proteome</keyword>
<dbReference type="RefSeq" id="WP_377172845.1">
    <property type="nucleotide sequence ID" value="NZ_JAGXFD010000001.1"/>
</dbReference>
<comment type="caution">
    <text evidence="6">The sequence shown here is derived from an EMBL/GenBank/DDBJ whole genome shotgun (WGS) entry which is preliminary data.</text>
</comment>
<dbReference type="InterPro" id="IPR038765">
    <property type="entry name" value="Papain-like_cys_pep_sf"/>
</dbReference>
<evidence type="ECO:0000259" key="5">
    <source>
        <dbReference type="PROSITE" id="PS51935"/>
    </source>
</evidence>
<sequence>MPYRALLPTRLAIRPLCRVLPPRPLVTIMQLILLLAVLSLAGCAGPRLQTTDLDGGQAAPLSIERAMILANARQALGTPYVLGGASRRGVDCSGLVQMTYRAAGLQVPRTAEQQFEALPARDVVRPGDLLFFGSGARATHVGIYLGDGRMIHAPGRGREVTTTALTLDYWQTRFLGAAGPAP</sequence>
<organism evidence="6 7">
    <name type="scientific">Modicisalibacter tunisiensis</name>
    <dbReference type="NCBI Taxonomy" id="390637"/>
    <lineage>
        <taxon>Bacteria</taxon>
        <taxon>Pseudomonadati</taxon>
        <taxon>Pseudomonadota</taxon>
        <taxon>Gammaproteobacteria</taxon>
        <taxon>Oceanospirillales</taxon>
        <taxon>Halomonadaceae</taxon>
        <taxon>Modicisalibacter</taxon>
    </lineage>
</organism>
<accession>A0ABS7WWR9</accession>
<dbReference type="Gene3D" id="3.90.1720.10">
    <property type="entry name" value="endopeptidase domain like (from Nostoc punctiforme)"/>
    <property type="match status" value="1"/>
</dbReference>
<dbReference type="Proteomes" id="UP001319883">
    <property type="component" value="Unassembled WGS sequence"/>
</dbReference>
<protein>
    <submittedName>
        <fullName evidence="6">C40 family peptidase</fullName>
    </submittedName>
</protein>
<comment type="similarity">
    <text evidence="1">Belongs to the peptidase C40 family.</text>
</comment>
<dbReference type="InterPro" id="IPR051202">
    <property type="entry name" value="Peptidase_C40"/>
</dbReference>
<evidence type="ECO:0000313" key="7">
    <source>
        <dbReference type="Proteomes" id="UP001319883"/>
    </source>
</evidence>
<reference evidence="6 7" key="1">
    <citation type="submission" date="2021-05" db="EMBL/GenBank/DDBJ databases">
        <title>Petroleum and Energy Research Collection (APPE): ex situ preservation of microbial diversity associated with the oil industry and exploitation of its biotechnological potential.</title>
        <authorList>
            <person name="Paixao C.T.M."/>
            <person name="Gomes M.B."/>
            <person name="Oliveira V.M."/>
        </authorList>
    </citation>
    <scope>NUCLEOTIDE SEQUENCE [LARGE SCALE GENOMIC DNA]</scope>
    <source>
        <strain evidence="6 7">LIT2</strain>
    </source>
</reference>
<evidence type="ECO:0000313" key="6">
    <source>
        <dbReference type="EMBL" id="MBZ9567061.1"/>
    </source>
</evidence>